<dbReference type="EMBL" id="KK105580">
    <property type="protein sequence ID" value="KIY92487.1"/>
    <property type="molecule type" value="Genomic_DNA"/>
</dbReference>
<feature type="transmembrane region" description="Helical" evidence="1">
    <location>
        <begin position="50"/>
        <end position="68"/>
    </location>
</feature>
<evidence type="ECO:0000256" key="1">
    <source>
        <dbReference type="SAM" id="Phobius"/>
    </source>
</evidence>
<protein>
    <submittedName>
        <fullName evidence="2">Uncharacterized protein</fullName>
    </submittedName>
</protein>
<keyword evidence="3" id="KW-1185">Reference proteome</keyword>
<sequence length="122" mass="13013">MTAPTPSAPLPPECEARTRCLAFRAAAGAAAAALAAAAGAAQALRALAPWQLLFLWLAAEATFAFVWADKLRRFNARPADHRPAGHDGAATARRVFLQLRHHFAFSEAYLSPWFSRGAGASQ</sequence>
<reference evidence="2 3" key="1">
    <citation type="journal article" date="2013" name="BMC Genomics">
        <title>Reconstruction of the lipid metabolism for the microalga Monoraphidium neglectum from its genome sequence reveals characteristics suitable for biofuel production.</title>
        <authorList>
            <person name="Bogen C."/>
            <person name="Al-Dilaimi A."/>
            <person name="Albersmeier A."/>
            <person name="Wichmann J."/>
            <person name="Grundmann M."/>
            <person name="Rupp O."/>
            <person name="Lauersen K.J."/>
            <person name="Blifernez-Klassen O."/>
            <person name="Kalinowski J."/>
            <person name="Goesmann A."/>
            <person name="Mussgnug J.H."/>
            <person name="Kruse O."/>
        </authorList>
    </citation>
    <scope>NUCLEOTIDE SEQUENCE [LARGE SCALE GENOMIC DNA]</scope>
    <source>
        <strain evidence="2 3">SAG 48.87</strain>
    </source>
</reference>
<organism evidence="2 3">
    <name type="scientific">Monoraphidium neglectum</name>
    <dbReference type="NCBI Taxonomy" id="145388"/>
    <lineage>
        <taxon>Eukaryota</taxon>
        <taxon>Viridiplantae</taxon>
        <taxon>Chlorophyta</taxon>
        <taxon>core chlorophytes</taxon>
        <taxon>Chlorophyceae</taxon>
        <taxon>CS clade</taxon>
        <taxon>Sphaeropleales</taxon>
        <taxon>Selenastraceae</taxon>
        <taxon>Monoraphidium</taxon>
    </lineage>
</organism>
<dbReference type="STRING" id="145388.A0A0D2IWX5"/>
<accession>A0A0D2IWX5</accession>
<dbReference type="GeneID" id="25733142"/>
<evidence type="ECO:0000313" key="2">
    <source>
        <dbReference type="EMBL" id="KIY92487.1"/>
    </source>
</evidence>
<evidence type="ECO:0000313" key="3">
    <source>
        <dbReference type="Proteomes" id="UP000054498"/>
    </source>
</evidence>
<dbReference type="RefSeq" id="XP_013891507.1">
    <property type="nucleotide sequence ID" value="XM_014036053.1"/>
</dbReference>
<name>A0A0D2IWX5_9CHLO</name>
<dbReference type="Proteomes" id="UP000054498">
    <property type="component" value="Unassembled WGS sequence"/>
</dbReference>
<keyword evidence="1" id="KW-1133">Transmembrane helix</keyword>
<dbReference type="KEGG" id="mng:MNEG_15477"/>
<keyword evidence="1" id="KW-0812">Transmembrane</keyword>
<feature type="transmembrane region" description="Helical" evidence="1">
    <location>
        <begin position="21"/>
        <end position="44"/>
    </location>
</feature>
<dbReference type="AlphaFoldDB" id="A0A0D2IWX5"/>
<proteinExistence type="predicted"/>
<gene>
    <name evidence="2" type="ORF">MNEG_15477</name>
</gene>
<keyword evidence="1" id="KW-0472">Membrane</keyword>